<feature type="compositionally biased region" description="Low complexity" evidence="1">
    <location>
        <begin position="1254"/>
        <end position="1266"/>
    </location>
</feature>
<protein>
    <submittedName>
        <fullName evidence="2">Uncharacterized protein</fullName>
    </submittedName>
</protein>
<dbReference type="PANTHER" id="PTHR37970">
    <property type="entry name" value="PROTEIN CBG08587"/>
    <property type="match status" value="1"/>
</dbReference>
<feature type="compositionally biased region" description="Low complexity" evidence="1">
    <location>
        <begin position="1361"/>
        <end position="1379"/>
    </location>
</feature>
<accession>A0AAE1F209</accession>
<feature type="compositionally biased region" description="Gly residues" evidence="1">
    <location>
        <begin position="973"/>
        <end position="983"/>
    </location>
</feature>
<feature type="compositionally biased region" description="Low complexity" evidence="1">
    <location>
        <begin position="984"/>
        <end position="1008"/>
    </location>
</feature>
<feature type="compositionally biased region" description="Low complexity" evidence="1">
    <location>
        <begin position="458"/>
        <end position="482"/>
    </location>
</feature>
<feature type="compositionally biased region" description="Low complexity" evidence="1">
    <location>
        <begin position="610"/>
        <end position="622"/>
    </location>
</feature>
<feature type="compositionally biased region" description="Low complexity" evidence="1">
    <location>
        <begin position="1152"/>
        <end position="1161"/>
    </location>
</feature>
<feature type="compositionally biased region" description="Low complexity" evidence="1">
    <location>
        <begin position="378"/>
        <end position="406"/>
    </location>
</feature>
<feature type="region of interest" description="Disordered" evidence="1">
    <location>
        <begin position="599"/>
        <end position="652"/>
    </location>
</feature>
<feature type="compositionally biased region" description="Acidic residues" evidence="1">
    <location>
        <begin position="854"/>
        <end position="866"/>
    </location>
</feature>
<feature type="region of interest" description="Disordered" evidence="1">
    <location>
        <begin position="943"/>
        <end position="1087"/>
    </location>
</feature>
<feature type="compositionally biased region" description="Polar residues" evidence="1">
    <location>
        <begin position="333"/>
        <end position="343"/>
    </location>
</feature>
<evidence type="ECO:0000256" key="1">
    <source>
        <dbReference type="SAM" id="MobiDB-lite"/>
    </source>
</evidence>
<feature type="compositionally biased region" description="Basic and acidic residues" evidence="1">
    <location>
        <begin position="1234"/>
        <end position="1253"/>
    </location>
</feature>
<feature type="compositionally biased region" description="Polar residues" evidence="1">
    <location>
        <begin position="1350"/>
        <end position="1359"/>
    </location>
</feature>
<feature type="compositionally biased region" description="Basic and acidic residues" evidence="1">
    <location>
        <begin position="871"/>
        <end position="881"/>
    </location>
</feature>
<feature type="region of interest" description="Disordered" evidence="1">
    <location>
        <begin position="378"/>
        <end position="482"/>
    </location>
</feature>
<feature type="compositionally biased region" description="Polar residues" evidence="1">
    <location>
        <begin position="130"/>
        <end position="186"/>
    </location>
</feature>
<dbReference type="Proteomes" id="UP001286313">
    <property type="component" value="Unassembled WGS sequence"/>
</dbReference>
<feature type="region of interest" description="Disordered" evidence="1">
    <location>
        <begin position="66"/>
        <end position="350"/>
    </location>
</feature>
<feature type="region of interest" description="Disordered" evidence="1">
    <location>
        <begin position="664"/>
        <end position="712"/>
    </location>
</feature>
<organism evidence="2 3">
    <name type="scientific">Petrolisthes cinctipes</name>
    <name type="common">Flat porcelain crab</name>
    <dbReference type="NCBI Taxonomy" id="88211"/>
    <lineage>
        <taxon>Eukaryota</taxon>
        <taxon>Metazoa</taxon>
        <taxon>Ecdysozoa</taxon>
        <taxon>Arthropoda</taxon>
        <taxon>Crustacea</taxon>
        <taxon>Multicrustacea</taxon>
        <taxon>Malacostraca</taxon>
        <taxon>Eumalacostraca</taxon>
        <taxon>Eucarida</taxon>
        <taxon>Decapoda</taxon>
        <taxon>Pleocyemata</taxon>
        <taxon>Anomura</taxon>
        <taxon>Galatheoidea</taxon>
        <taxon>Porcellanidae</taxon>
        <taxon>Petrolisthes</taxon>
    </lineage>
</organism>
<feature type="compositionally biased region" description="Low complexity" evidence="1">
    <location>
        <begin position="664"/>
        <end position="705"/>
    </location>
</feature>
<feature type="compositionally biased region" description="Polar residues" evidence="1">
    <location>
        <begin position="825"/>
        <end position="853"/>
    </location>
</feature>
<feature type="compositionally biased region" description="Polar residues" evidence="1">
    <location>
        <begin position="1140"/>
        <end position="1151"/>
    </location>
</feature>
<evidence type="ECO:0000313" key="2">
    <source>
        <dbReference type="EMBL" id="KAK3865531.1"/>
    </source>
</evidence>
<proteinExistence type="predicted"/>
<feature type="compositionally biased region" description="Polar residues" evidence="1">
    <location>
        <begin position="415"/>
        <end position="457"/>
    </location>
</feature>
<name>A0AAE1F209_PETCI</name>
<feature type="region of interest" description="Disordered" evidence="1">
    <location>
        <begin position="1120"/>
        <end position="1383"/>
    </location>
</feature>
<feature type="compositionally biased region" description="Low complexity" evidence="1">
    <location>
        <begin position="192"/>
        <end position="203"/>
    </location>
</feature>
<feature type="compositionally biased region" description="Polar residues" evidence="1">
    <location>
        <begin position="204"/>
        <end position="216"/>
    </location>
</feature>
<feature type="compositionally biased region" description="Low complexity" evidence="1">
    <location>
        <begin position="297"/>
        <end position="309"/>
    </location>
</feature>
<feature type="region of interest" description="Disordered" evidence="1">
    <location>
        <begin position="772"/>
        <end position="881"/>
    </location>
</feature>
<gene>
    <name evidence="2" type="ORF">Pcinc_028871</name>
</gene>
<feature type="compositionally biased region" description="Polar residues" evidence="1">
    <location>
        <begin position="81"/>
        <end position="104"/>
    </location>
</feature>
<feature type="compositionally biased region" description="Basic and acidic residues" evidence="1">
    <location>
        <begin position="236"/>
        <end position="251"/>
    </location>
</feature>
<evidence type="ECO:0000313" key="3">
    <source>
        <dbReference type="Proteomes" id="UP001286313"/>
    </source>
</evidence>
<feature type="compositionally biased region" description="Low complexity" evidence="1">
    <location>
        <begin position="1035"/>
        <end position="1046"/>
    </location>
</feature>
<feature type="region of interest" description="Disordered" evidence="1">
    <location>
        <begin position="725"/>
        <end position="758"/>
    </location>
</feature>
<keyword evidence="3" id="KW-1185">Reference proteome</keyword>
<feature type="compositionally biased region" description="Low complexity" evidence="1">
    <location>
        <begin position="253"/>
        <end position="273"/>
    </location>
</feature>
<feature type="compositionally biased region" description="Low complexity" evidence="1">
    <location>
        <begin position="728"/>
        <end position="747"/>
    </location>
</feature>
<sequence length="1726" mass="182376">MVEKEVEEDEVKLLHKPVGRVKVTAIDDVCKEKVTVIDEVCTKQVNDASAKKMSSVVGDVLCTNKRVTSNGDVSGKRETPMTDSSTKKVTSGDDSSTKHVTSTSDTKRVVGPKIDVSKAMSAKNDKDQDNAISTHRQTLSDNTITSKKPDSQTSKSTNWNKPQQTRPSSDPRLQTNSLTPSKSNNKSEARQPSSGGSKPSSVSATPRTSLANDTSKPQPQQQQQQKSENAAATLVRGDDNTKPGLLNERDIISASFTTTPSTTSTSSSSSSSSYRKQPSESVGASEGDTCSAVNPNTSPTISSSSTTTTHPRKSEAKASTISEGTLGKEVNRQVAQDSTTTPKYKTASSVAKTVTTTLSTTTTTTKGTVSAVTKKTVVTGKSLSAPPTTIQNSTTTTTTKSPSSSSDPRRRLSNLALTQDSVVSVSQAESSPKTPASRQGSNSSLMSTFGTPVIITTSQSSTSAASSPSSSSSSSSFQQNSSFLHSSPARGMYDDVYSCPSNVMIPSTPDFLREIRAPAEVQSPTAGIQKSGLYASTSCLKGIPGAKPVITPKPPTLKDKPKLPMKPPPSSSRIIYSTPAPVNPKVPIGSFSISSPNLAGMGGEVKEDSASSTSSLTSSSSTGRSEGGKQLPPPTTQAPAVPRSEVNGSSRCKEAVYDVPVTLSSSALSSSSSHASPSLSSTSSRTSITTTSSSPKSPSTSSSSTDTNKKVDDATIYYEIDDSIKSGVAAPTTATTTATPSTITSAVTRHESTRCQPRSMFEANRSMLSAALDMRAARSSPGKRLAPIPPEEENEEQAGGVPSEDQPKQIASPAVEGQQQQQQQEGLSTLNLPSMTPSQDSQGTDGGSYSSFTDDFDDDDEEEDEVMGARSQEDVATMRKSERSISAAPLYRNSIGPILSHHEIEGTHFATPSPTITNINTTIQSPSPAPALPPPAVVVMCPAGDSVSSSRHSPATRSHSVPRTNEYLVSLSGDGGGLPGLGGSSSSAASSSSSSSKFSFGRSGFFRPSSPPSVKRGSSTSSERGRDRKAKKTPSSSSSSSSSSKFSLKKLLRLGGGGKEEERRKKEGGRGKEEEKRLARETRKGKLTIIHPLDYNQNGVEVIARPEKTSPIYDYTGIYGYVPPPRPIPDSFSPCPTPQPTSGLVQASPAPSQASRGSSEASSKEGVKASTSRNGGEKSTDENGYATPSVQPSTVYASSTTGTPGVSVPSSCTPNTAPSSAGGSSSSGGGAAGVEKRNSFLRKDSTCVERRESAASQSSRSSGSNSTQHHLGYNSEGDVRAPITPRKPGRTSSIRGEDDREKRRAPQPPAALQQSAQEAAQGYSKHQQQEEEEEEVGIHYKANKGPAPNTPSYQLQEDVQSSRAVRRVSSGVRRSAPSAPLAPRSLRDQYGAVISANMDALANFLDQLSTTPHQPEFEKLNHWNEIRTEEQAVAEAGQRVFYVGSTRGRCVTVMVTPEPKVDTHHLLAPLPLANFKDELPRHLLYQGCITRGKTIPGTVWVLPALDLVSLEQLSVEVTGAPTTAPWLVLLQLVTGLKQLQAQAVEETHLNLTLVARGSEGEGYDPHPTLIIVPPSDSDGDVMSLCQCAAAATTILLHGVDGEANRGDPSSLPPPAPLLLHLLHQERSGSLTQVKRVLEVLLFGPDNWPGEDVDDHDSDPEDSQAAEEAALERWLDLERAKLLHTLTRGPPASRVLAKFHLLFLIRANPRALRETLALLGQPEVTEF</sequence>
<dbReference type="EMBL" id="JAWQEG010003568">
    <property type="protein sequence ID" value="KAK3865531.1"/>
    <property type="molecule type" value="Genomic_DNA"/>
</dbReference>
<feature type="region of interest" description="Disordered" evidence="1">
    <location>
        <begin position="545"/>
        <end position="578"/>
    </location>
</feature>
<feature type="compositionally biased region" description="Basic and acidic residues" evidence="1">
    <location>
        <begin position="1058"/>
        <end position="1084"/>
    </location>
</feature>
<reference evidence="2" key="1">
    <citation type="submission" date="2023-10" db="EMBL/GenBank/DDBJ databases">
        <title>Genome assemblies of two species of porcelain crab, Petrolisthes cinctipes and Petrolisthes manimaculis (Anomura: Porcellanidae).</title>
        <authorList>
            <person name="Angst P."/>
        </authorList>
    </citation>
    <scope>NUCLEOTIDE SEQUENCE</scope>
    <source>
        <strain evidence="2">PB745_01</strain>
        <tissue evidence="2">Gill</tissue>
    </source>
</reference>
<feature type="compositionally biased region" description="Low complexity" evidence="1">
    <location>
        <begin position="1310"/>
        <end position="1321"/>
    </location>
</feature>
<feature type="compositionally biased region" description="Basic and acidic residues" evidence="1">
    <location>
        <begin position="1295"/>
        <end position="1304"/>
    </location>
</feature>
<feature type="compositionally biased region" description="Polar residues" evidence="1">
    <location>
        <begin position="1186"/>
        <end position="1218"/>
    </location>
</feature>
<feature type="compositionally biased region" description="Polar residues" evidence="1">
    <location>
        <begin position="946"/>
        <end position="963"/>
    </location>
</feature>
<comment type="caution">
    <text evidence="2">The sequence shown here is derived from an EMBL/GenBank/DDBJ whole genome shotgun (WGS) entry which is preliminary data.</text>
</comment>
<dbReference type="PANTHER" id="PTHR37970:SF1">
    <property type="entry name" value="SERINE-RICH ADHESIN FOR PLATELETS"/>
    <property type="match status" value="1"/>
</dbReference>